<keyword evidence="3" id="KW-0645">Protease</keyword>
<keyword evidence="1" id="KW-1133">Transmembrane helix</keyword>
<sequence>MTTKTFERNTNWQWRELFSLLFLVLVFVPFFIENSLFNTFRELFQNELYAGTSIGLIMSFIFMAALFFFVLKPKNQSWDAVGVRPFSAEHWKLIAVWTFILILVSVGLVMIMSFMGIGSENSKTESLQTDMSVLHFIIAFVSAAIISPVYEEIFYRGFLYRFFQSRYGILSGMLLSSVIFTVVHIPTYNTLPINFVSGLIFAWVYQKTGSVIPSIIIHGVFNGIAVILTAIA</sequence>
<gene>
    <name evidence="3" type="ORF">HF394_17355</name>
</gene>
<keyword evidence="1" id="KW-0812">Transmembrane</keyword>
<keyword evidence="4" id="KW-1185">Reference proteome</keyword>
<dbReference type="GO" id="GO:0004175">
    <property type="term" value="F:endopeptidase activity"/>
    <property type="evidence" value="ECO:0007669"/>
    <property type="project" value="UniProtKB-ARBA"/>
</dbReference>
<accession>A0A7H8QE29</accession>
<dbReference type="InterPro" id="IPR052710">
    <property type="entry name" value="CAAX_protease"/>
</dbReference>
<organism evidence="3 4">
    <name type="scientific">Planococcus glaciei</name>
    <dbReference type="NCBI Taxonomy" id="459472"/>
    <lineage>
        <taxon>Bacteria</taxon>
        <taxon>Bacillati</taxon>
        <taxon>Bacillota</taxon>
        <taxon>Bacilli</taxon>
        <taxon>Bacillales</taxon>
        <taxon>Caryophanaceae</taxon>
        <taxon>Planococcus</taxon>
    </lineage>
</organism>
<dbReference type="GO" id="GO:0080120">
    <property type="term" value="P:CAAX-box protein maturation"/>
    <property type="evidence" value="ECO:0007669"/>
    <property type="project" value="UniProtKB-ARBA"/>
</dbReference>
<dbReference type="GO" id="GO:0008237">
    <property type="term" value="F:metallopeptidase activity"/>
    <property type="evidence" value="ECO:0007669"/>
    <property type="project" value="UniProtKB-KW"/>
</dbReference>
<protein>
    <submittedName>
        <fullName evidence="3">CPBP family intramembrane metalloprotease</fullName>
    </submittedName>
</protein>
<reference evidence="4" key="1">
    <citation type="submission" date="2020-06" db="EMBL/GenBank/DDBJ databases">
        <title>Isolation of Planomicrobium glaciei.</title>
        <authorList>
            <person name="Malisova L."/>
            <person name="Safrankova R."/>
            <person name="Jakubu V."/>
            <person name="Spanelova P."/>
        </authorList>
    </citation>
    <scope>NUCLEOTIDE SEQUENCE [LARGE SCALE GENOMIC DNA]</scope>
    <source>
        <strain evidence="4">NRL-ATB46093</strain>
    </source>
</reference>
<evidence type="ECO:0000313" key="3">
    <source>
        <dbReference type="EMBL" id="QKX52196.1"/>
    </source>
</evidence>
<evidence type="ECO:0000256" key="1">
    <source>
        <dbReference type="SAM" id="Phobius"/>
    </source>
</evidence>
<dbReference type="Pfam" id="PF02517">
    <property type="entry name" value="Rce1-like"/>
    <property type="match status" value="1"/>
</dbReference>
<dbReference type="PANTHER" id="PTHR36435">
    <property type="entry name" value="SLR1288 PROTEIN"/>
    <property type="match status" value="1"/>
</dbReference>
<feature type="transmembrane region" description="Helical" evidence="1">
    <location>
        <begin position="211"/>
        <end position="231"/>
    </location>
</feature>
<dbReference type="GO" id="GO:0006508">
    <property type="term" value="P:proteolysis"/>
    <property type="evidence" value="ECO:0007669"/>
    <property type="project" value="UniProtKB-KW"/>
</dbReference>
<keyword evidence="3" id="KW-0482">Metalloprotease</keyword>
<dbReference type="RefSeq" id="WP_176294947.1">
    <property type="nucleotide sequence ID" value="NZ_CP051177.1"/>
</dbReference>
<dbReference type="EMBL" id="CP051177">
    <property type="protein sequence ID" value="QKX52196.1"/>
    <property type="molecule type" value="Genomic_DNA"/>
</dbReference>
<proteinExistence type="predicted"/>
<name>A0A7H8QE29_9BACL</name>
<feature type="transmembrane region" description="Helical" evidence="1">
    <location>
        <begin position="167"/>
        <end position="191"/>
    </location>
</feature>
<dbReference type="Proteomes" id="UP000509222">
    <property type="component" value="Chromosome"/>
</dbReference>
<evidence type="ECO:0000313" key="4">
    <source>
        <dbReference type="Proteomes" id="UP000509222"/>
    </source>
</evidence>
<feature type="transmembrane region" description="Helical" evidence="1">
    <location>
        <begin position="91"/>
        <end position="114"/>
    </location>
</feature>
<feature type="transmembrane region" description="Helical" evidence="1">
    <location>
        <begin position="134"/>
        <end position="155"/>
    </location>
</feature>
<feature type="transmembrane region" description="Helical" evidence="1">
    <location>
        <begin position="12"/>
        <end position="32"/>
    </location>
</feature>
<keyword evidence="3" id="KW-0378">Hydrolase</keyword>
<dbReference type="PANTHER" id="PTHR36435:SF1">
    <property type="entry name" value="CAAX AMINO TERMINAL PROTEASE FAMILY PROTEIN"/>
    <property type="match status" value="1"/>
</dbReference>
<keyword evidence="1" id="KW-0472">Membrane</keyword>
<evidence type="ECO:0000259" key="2">
    <source>
        <dbReference type="Pfam" id="PF02517"/>
    </source>
</evidence>
<feature type="domain" description="CAAX prenyl protease 2/Lysostaphin resistance protein A-like" evidence="2">
    <location>
        <begin position="135"/>
        <end position="223"/>
    </location>
</feature>
<dbReference type="AlphaFoldDB" id="A0A7H8QE29"/>
<feature type="transmembrane region" description="Helical" evidence="1">
    <location>
        <begin position="52"/>
        <end position="71"/>
    </location>
</feature>
<dbReference type="InterPro" id="IPR003675">
    <property type="entry name" value="Rce1/LyrA-like_dom"/>
</dbReference>